<keyword evidence="3" id="KW-1185">Reference proteome</keyword>
<dbReference type="EMBL" id="SNXS01000011">
    <property type="protein sequence ID" value="TDP61627.1"/>
    <property type="molecule type" value="Genomic_DNA"/>
</dbReference>
<evidence type="ECO:0000256" key="1">
    <source>
        <dbReference type="SAM" id="SignalP"/>
    </source>
</evidence>
<evidence type="ECO:0000313" key="2">
    <source>
        <dbReference type="EMBL" id="TDP61627.1"/>
    </source>
</evidence>
<accession>A0A4R6QFR3</accession>
<dbReference type="OrthoDB" id="9153709at2"/>
<reference evidence="2 3" key="1">
    <citation type="submission" date="2019-03" db="EMBL/GenBank/DDBJ databases">
        <title>Genomic Encyclopedia of Type Strains, Phase IV (KMG-IV): sequencing the most valuable type-strain genomes for metagenomic binning, comparative biology and taxonomic classification.</title>
        <authorList>
            <person name="Goeker M."/>
        </authorList>
    </citation>
    <scope>NUCLEOTIDE SEQUENCE [LARGE SCALE GENOMIC DNA]</scope>
    <source>
        <strain evidence="2 3">DSM 16998</strain>
    </source>
</reference>
<dbReference type="InParanoid" id="A0A4R6QFR3"/>
<dbReference type="Proteomes" id="UP000295361">
    <property type="component" value="Unassembled WGS sequence"/>
</dbReference>
<comment type="caution">
    <text evidence="2">The sequence shown here is derived from an EMBL/GenBank/DDBJ whole genome shotgun (WGS) entry which is preliminary data.</text>
</comment>
<gene>
    <name evidence="2" type="ORF">DES47_11144</name>
</gene>
<name>A0A4R6QFR3_9BURK</name>
<evidence type="ECO:0008006" key="4">
    <source>
        <dbReference type="Google" id="ProtNLM"/>
    </source>
</evidence>
<sequence length="268" mass="28452">MNKATRYLAFWLLLTVFGAASPGVSAQAAAGPDPVPVYALLSLIGDRLDTVVRRPQTGSLVDNNLRSSLPIADPVFDDVAVAAAIKAIRQAVPNAEFAAINTRSPVLFEKQRTLFEVANGVLQMPEAVRNVIREQGAGRLVLIGKLRDDAQVTVDSGMIDGAGKLEGLGFYLDGTWESVQNNENSGASQGGRGFIAPYTYLQLSLVDFPSGRVLGRRSIKASQAIGSGRAQQSTDDPWAALNAAEKVRMINALIDGEVGKAMAALMAR</sequence>
<dbReference type="RefSeq" id="WP_133703475.1">
    <property type="nucleotide sequence ID" value="NZ_SNXS01000011.1"/>
</dbReference>
<proteinExistence type="predicted"/>
<protein>
    <recommendedName>
        <fullName evidence="4">Curli production assembly/transport component CsgG</fullName>
    </recommendedName>
</protein>
<keyword evidence="1" id="KW-0732">Signal</keyword>
<evidence type="ECO:0000313" key="3">
    <source>
        <dbReference type="Proteomes" id="UP000295361"/>
    </source>
</evidence>
<feature type="chain" id="PRO_5020383015" description="Curli production assembly/transport component CsgG" evidence="1">
    <location>
        <begin position="27"/>
        <end position="268"/>
    </location>
</feature>
<feature type="signal peptide" evidence="1">
    <location>
        <begin position="1"/>
        <end position="26"/>
    </location>
</feature>
<organism evidence="2 3">
    <name type="scientific">Roseateles toxinivorans</name>
    <dbReference type="NCBI Taxonomy" id="270368"/>
    <lineage>
        <taxon>Bacteria</taxon>
        <taxon>Pseudomonadati</taxon>
        <taxon>Pseudomonadota</taxon>
        <taxon>Betaproteobacteria</taxon>
        <taxon>Burkholderiales</taxon>
        <taxon>Sphaerotilaceae</taxon>
        <taxon>Roseateles</taxon>
    </lineage>
</organism>
<dbReference type="AlphaFoldDB" id="A0A4R6QFR3"/>